<sequence length="102" mass="11555">MADCDKSKEYYLAVSEHATVVKNINGIWHYLELQTEDGNGWFELTPESLKERFGASSRRRKLREIMVYDTEELGNSPEFKTALGYLNTNTGNQVKGSGGYAK</sequence>
<comment type="caution">
    <text evidence="1">The sequence shown here is derived from an EMBL/GenBank/DDBJ whole genome shotgun (WGS) entry which is preliminary data.</text>
</comment>
<protein>
    <submittedName>
        <fullName evidence="1">Uncharacterized protein</fullName>
    </submittedName>
</protein>
<evidence type="ECO:0000313" key="2">
    <source>
        <dbReference type="Proteomes" id="UP000253215"/>
    </source>
</evidence>
<name>A0A368UGG0_9STRE</name>
<gene>
    <name evidence="1" type="ORF">CAC02_05130</name>
</gene>
<accession>A0A368UGG0</accession>
<proteinExistence type="predicted"/>
<organism evidence="1 2">
    <name type="scientific">Streptococcus gallolyticus</name>
    <dbReference type="NCBI Taxonomy" id="315405"/>
    <lineage>
        <taxon>Bacteria</taxon>
        <taxon>Bacillati</taxon>
        <taxon>Bacillota</taxon>
        <taxon>Bacilli</taxon>
        <taxon>Lactobacillales</taxon>
        <taxon>Streptococcaceae</taxon>
        <taxon>Streptococcus</taxon>
    </lineage>
</organism>
<dbReference type="EMBL" id="NETH01000019">
    <property type="protein sequence ID" value="RCW17043.1"/>
    <property type="molecule type" value="Genomic_DNA"/>
</dbReference>
<reference evidence="1 2" key="1">
    <citation type="journal article" date="2018" name="Sci. Rep.">
        <title>Network-guided genomic and metagenomic analysis of the faecal microbiota of the critically endangered kakapo.</title>
        <authorList>
            <person name="Waite D.W."/>
            <person name="Dsouza M."/>
            <person name="Sekiguchi Y."/>
            <person name="Hugenholtz P."/>
            <person name="Taylor M.W."/>
        </authorList>
    </citation>
    <scope>NUCLEOTIDE SEQUENCE [LARGE SCALE GENOMIC DNA]</scope>
    <source>
        <strain evidence="1 2">BI02</strain>
    </source>
</reference>
<dbReference type="Proteomes" id="UP000253215">
    <property type="component" value="Unassembled WGS sequence"/>
</dbReference>
<dbReference type="AlphaFoldDB" id="A0A368UGG0"/>
<evidence type="ECO:0000313" key="1">
    <source>
        <dbReference type="EMBL" id="RCW17043.1"/>
    </source>
</evidence>